<evidence type="ECO:0000313" key="1">
    <source>
        <dbReference type="EMBL" id="CCQ68334.1"/>
    </source>
</evidence>
<comment type="caution">
    <text evidence="1">The sequence shown here is derived from an EMBL/GenBank/DDBJ whole genome shotgun (WGS) entry which is preliminary data.</text>
</comment>
<accession>T2JTF1</accession>
<organism evidence="1 2">
    <name type="scientific">Crocosphaera watsonii WH 0402</name>
    <dbReference type="NCBI Taxonomy" id="1284629"/>
    <lineage>
        <taxon>Bacteria</taxon>
        <taxon>Bacillati</taxon>
        <taxon>Cyanobacteriota</taxon>
        <taxon>Cyanophyceae</taxon>
        <taxon>Oscillatoriophycideae</taxon>
        <taxon>Chroococcales</taxon>
        <taxon>Aphanothecaceae</taxon>
        <taxon>Crocosphaera</taxon>
    </lineage>
</organism>
<name>T2JTF1_CROWT</name>
<dbReference type="EMBL" id="CAQN01000745">
    <property type="protein sequence ID" value="CCQ68334.1"/>
    <property type="molecule type" value="Genomic_DNA"/>
</dbReference>
<reference evidence="1 2" key="1">
    <citation type="submission" date="2013-01" db="EMBL/GenBank/DDBJ databases">
        <authorList>
            <person name="Bench S."/>
        </authorList>
    </citation>
    <scope>NUCLEOTIDE SEQUENCE [LARGE SCALE GENOMIC DNA]</scope>
    <source>
        <strain evidence="1 2">WH 0402</strain>
    </source>
</reference>
<feature type="non-terminal residue" evidence="1">
    <location>
        <position position="1"/>
    </location>
</feature>
<dbReference type="AlphaFoldDB" id="T2JTF1"/>
<reference evidence="1 2" key="2">
    <citation type="submission" date="2013-09" db="EMBL/GenBank/DDBJ databases">
        <title>Whole genome comparison of six Crocosphaera watsonii strains with differing phenotypes.</title>
        <authorList>
            <person name="Bench S.R."/>
            <person name="Heller P."/>
            <person name="Frank I."/>
            <person name="Arciniega M."/>
            <person name="Shilova I.N."/>
            <person name="Zehr J.P."/>
        </authorList>
    </citation>
    <scope>NUCLEOTIDE SEQUENCE [LARGE SCALE GENOMIC DNA]</scope>
    <source>
        <strain evidence="1 2">WH 0402</strain>
    </source>
</reference>
<proteinExistence type="predicted"/>
<sequence length="40" mass="4699">SGRAFPGRNSARISFRLQRRLFKAIQAKDTRRARNLQKLI</sequence>
<dbReference type="Proteomes" id="UP000018130">
    <property type="component" value="Unassembled WGS sequence"/>
</dbReference>
<protein>
    <submittedName>
        <fullName evidence="1">Uncharacterized protein</fullName>
    </submittedName>
</protein>
<evidence type="ECO:0000313" key="2">
    <source>
        <dbReference type="Proteomes" id="UP000018130"/>
    </source>
</evidence>
<gene>
    <name evidence="1" type="ORF">CWATWH0402_4</name>
</gene>